<keyword evidence="6 11" id="KW-0418">Kinase</keyword>
<keyword evidence="7" id="KW-0067">ATP-binding</keyword>
<dbReference type="GO" id="GO:0044210">
    <property type="term" value="P:'de novo' CTP biosynthetic process"/>
    <property type="evidence" value="ECO:0007669"/>
    <property type="project" value="UniProtKB-UniPathway"/>
</dbReference>
<dbReference type="SUPFAM" id="SSF53633">
    <property type="entry name" value="Carbamate kinase-like"/>
    <property type="match status" value="1"/>
</dbReference>
<evidence type="ECO:0000256" key="8">
    <source>
        <dbReference type="ARBA" id="ARBA00022975"/>
    </source>
</evidence>
<dbReference type="InterPro" id="IPR015963">
    <property type="entry name" value="Uridylate_kinase_bac"/>
</dbReference>
<dbReference type="OrthoDB" id="409889at2759"/>
<dbReference type="GO" id="GO:0009570">
    <property type="term" value="C:chloroplast stroma"/>
    <property type="evidence" value="ECO:0000318"/>
    <property type="project" value="GO_Central"/>
</dbReference>
<dbReference type="UniPathway" id="UPA00159">
    <property type="reaction ID" value="UER00275"/>
</dbReference>
<evidence type="ECO:0000256" key="4">
    <source>
        <dbReference type="ARBA" id="ARBA00022679"/>
    </source>
</evidence>
<dbReference type="GO" id="GO:0033862">
    <property type="term" value="F:UMP kinase activity"/>
    <property type="evidence" value="ECO:0000318"/>
    <property type="project" value="GO_Central"/>
</dbReference>
<evidence type="ECO:0000313" key="12">
    <source>
        <dbReference type="Proteomes" id="UP000054558"/>
    </source>
</evidence>
<proteinExistence type="inferred from homology"/>
<keyword evidence="4" id="KW-0808">Transferase</keyword>
<evidence type="ECO:0000313" key="11">
    <source>
        <dbReference type="EMBL" id="GAQ87267.1"/>
    </source>
</evidence>
<evidence type="ECO:0000256" key="2">
    <source>
        <dbReference type="ARBA" id="ARBA00007614"/>
    </source>
</evidence>
<evidence type="ECO:0000256" key="1">
    <source>
        <dbReference type="ARBA" id="ARBA00004791"/>
    </source>
</evidence>
<dbReference type="Pfam" id="PF00696">
    <property type="entry name" value="AA_kinase"/>
    <property type="match status" value="1"/>
</dbReference>
<dbReference type="PANTHER" id="PTHR42833:SF4">
    <property type="entry name" value="URIDYLATE KINASE PUMPKIN, CHLOROPLASTIC"/>
    <property type="match status" value="1"/>
</dbReference>
<dbReference type="AlphaFoldDB" id="A0A1Y1IEY5"/>
<evidence type="ECO:0000256" key="3">
    <source>
        <dbReference type="ARBA" id="ARBA00012899"/>
    </source>
</evidence>
<dbReference type="GO" id="GO:0005524">
    <property type="term" value="F:ATP binding"/>
    <property type="evidence" value="ECO:0007669"/>
    <property type="project" value="UniProtKB-KW"/>
</dbReference>
<dbReference type="Gene3D" id="3.40.1160.10">
    <property type="entry name" value="Acetylglutamate kinase-like"/>
    <property type="match status" value="1"/>
</dbReference>
<sequence>MSQSTKRFSVPLHSRLAGSKALGLLKHEPCPSASTPCDAPRSWRRGCQATQAEAQPSQEAVLPGPWFSPRVDRSEDTAMPSAPFASLDMPKPKWKRVLLKISGEALAGEKTSNIDPAILLRIAQEVAAIARLGVEVAVTVGGGNFFRGATWAGASGLDRASADQIGMMATVMNAIFLQASLESLGCPTRVQTAFKMAEVAEPYIRRRAMRHLEKGRVVIFGAGTGNPFFTTDTAAALRAAEINAEVVLKATNVDGVYDCDPRHNTAAQLHQHVSYAQVARDRLSVMDATAITLCAENDIPVVVFNLNIPGNISRALKGERIGTLIDQQGAQST</sequence>
<evidence type="ECO:0000256" key="9">
    <source>
        <dbReference type="ARBA" id="ARBA00032092"/>
    </source>
</evidence>
<reference evidence="11 12" key="1">
    <citation type="journal article" date="2014" name="Nat. Commun.">
        <title>Klebsormidium flaccidum genome reveals primary factors for plant terrestrial adaptation.</title>
        <authorList>
            <person name="Hori K."/>
            <person name="Maruyama F."/>
            <person name="Fujisawa T."/>
            <person name="Togashi T."/>
            <person name="Yamamoto N."/>
            <person name="Seo M."/>
            <person name="Sato S."/>
            <person name="Yamada T."/>
            <person name="Mori H."/>
            <person name="Tajima N."/>
            <person name="Moriyama T."/>
            <person name="Ikeuchi M."/>
            <person name="Watanabe M."/>
            <person name="Wada H."/>
            <person name="Kobayashi K."/>
            <person name="Saito M."/>
            <person name="Masuda T."/>
            <person name="Sasaki-Sekimoto Y."/>
            <person name="Mashiguchi K."/>
            <person name="Awai K."/>
            <person name="Shimojima M."/>
            <person name="Masuda S."/>
            <person name="Iwai M."/>
            <person name="Nobusawa T."/>
            <person name="Narise T."/>
            <person name="Kondo S."/>
            <person name="Saito H."/>
            <person name="Sato R."/>
            <person name="Murakawa M."/>
            <person name="Ihara Y."/>
            <person name="Oshima-Yamada Y."/>
            <person name="Ohtaka K."/>
            <person name="Satoh M."/>
            <person name="Sonobe K."/>
            <person name="Ishii M."/>
            <person name="Ohtani R."/>
            <person name="Kanamori-Sato M."/>
            <person name="Honoki R."/>
            <person name="Miyazaki D."/>
            <person name="Mochizuki H."/>
            <person name="Umetsu J."/>
            <person name="Higashi K."/>
            <person name="Shibata D."/>
            <person name="Kamiya Y."/>
            <person name="Sato N."/>
            <person name="Nakamura Y."/>
            <person name="Tabata S."/>
            <person name="Ida S."/>
            <person name="Kurokawa K."/>
            <person name="Ohta H."/>
        </authorList>
    </citation>
    <scope>NUCLEOTIDE SEQUENCE [LARGE SCALE GENOMIC DNA]</scope>
    <source>
        <strain evidence="11 12">NIES-2285</strain>
    </source>
</reference>
<gene>
    <name evidence="11" type="ORF">KFL_003420060</name>
</gene>
<accession>A0A1Y1IEY5</accession>
<evidence type="ECO:0000259" key="10">
    <source>
        <dbReference type="Pfam" id="PF00696"/>
    </source>
</evidence>
<dbReference type="FunFam" id="3.40.1160.10:FF:000001">
    <property type="entry name" value="Uridylate kinase"/>
    <property type="match status" value="1"/>
</dbReference>
<keyword evidence="8" id="KW-0665">Pyrimidine biosynthesis</keyword>
<dbReference type="EMBL" id="DF237291">
    <property type="protein sequence ID" value="GAQ87267.1"/>
    <property type="molecule type" value="Genomic_DNA"/>
</dbReference>
<protein>
    <recommendedName>
        <fullName evidence="3">UMP kinase</fullName>
        <ecNumber evidence="3">2.7.4.22</ecNumber>
    </recommendedName>
    <alternativeName>
        <fullName evidence="9">Uridine monophosphate kinase</fullName>
    </alternativeName>
</protein>
<comment type="pathway">
    <text evidence="1">Pyrimidine metabolism; CTP biosynthesis via de novo pathway; UDP from UMP (UMPK route): step 1/1.</text>
</comment>
<dbReference type="PANTHER" id="PTHR42833">
    <property type="entry name" value="URIDYLATE KINASE"/>
    <property type="match status" value="1"/>
</dbReference>
<dbReference type="Proteomes" id="UP000054558">
    <property type="component" value="Unassembled WGS sequence"/>
</dbReference>
<dbReference type="GO" id="GO:0006225">
    <property type="term" value="P:UDP biosynthetic process"/>
    <property type="evidence" value="ECO:0000318"/>
    <property type="project" value="GO_Central"/>
</dbReference>
<evidence type="ECO:0000256" key="5">
    <source>
        <dbReference type="ARBA" id="ARBA00022741"/>
    </source>
</evidence>
<dbReference type="STRING" id="105231.A0A1Y1IEY5"/>
<keyword evidence="5" id="KW-0547">Nucleotide-binding</keyword>
<dbReference type="InterPro" id="IPR001048">
    <property type="entry name" value="Asp/Glu/Uridylate_kinase"/>
</dbReference>
<dbReference type="CDD" id="cd04254">
    <property type="entry name" value="AAK_UMPK-PyrH-Ec"/>
    <property type="match status" value="1"/>
</dbReference>
<comment type="similarity">
    <text evidence="2">Belongs to the UMP kinase family.</text>
</comment>
<keyword evidence="12" id="KW-1185">Reference proteome</keyword>
<name>A0A1Y1IEY5_KLENI</name>
<dbReference type="NCBIfam" id="TIGR02075">
    <property type="entry name" value="pyrH_bact"/>
    <property type="match status" value="1"/>
</dbReference>
<organism evidence="11 12">
    <name type="scientific">Klebsormidium nitens</name>
    <name type="common">Green alga</name>
    <name type="synonym">Ulothrix nitens</name>
    <dbReference type="NCBI Taxonomy" id="105231"/>
    <lineage>
        <taxon>Eukaryota</taxon>
        <taxon>Viridiplantae</taxon>
        <taxon>Streptophyta</taxon>
        <taxon>Klebsormidiophyceae</taxon>
        <taxon>Klebsormidiales</taxon>
        <taxon>Klebsormidiaceae</taxon>
        <taxon>Klebsormidium</taxon>
    </lineage>
</organism>
<evidence type="ECO:0000256" key="6">
    <source>
        <dbReference type="ARBA" id="ARBA00022777"/>
    </source>
</evidence>
<dbReference type="EC" id="2.7.4.22" evidence="3"/>
<evidence type="ECO:0000256" key="7">
    <source>
        <dbReference type="ARBA" id="ARBA00022840"/>
    </source>
</evidence>
<feature type="domain" description="Aspartate/glutamate/uridylate kinase" evidence="10">
    <location>
        <begin position="95"/>
        <end position="305"/>
    </location>
</feature>
<dbReference type="OMA" id="LMGDKQF"/>
<dbReference type="InterPro" id="IPR036393">
    <property type="entry name" value="AceGlu_kinase-like_sf"/>
</dbReference>
<dbReference type="HAMAP" id="MF_01220_B">
    <property type="entry name" value="PyrH_B"/>
    <property type="match status" value="1"/>
</dbReference>